<dbReference type="InterPro" id="IPR031336">
    <property type="entry name" value="CDC73_C"/>
</dbReference>
<dbReference type="GO" id="GO:0000993">
    <property type="term" value="F:RNA polymerase II complex binding"/>
    <property type="evidence" value="ECO:0000318"/>
    <property type="project" value="GO_Central"/>
</dbReference>
<comment type="similarity">
    <text evidence="2">Belongs to the CDC73 family.</text>
</comment>
<dbReference type="STRING" id="29655.A0A0K9P966"/>
<dbReference type="OMA" id="CAFHLKY"/>
<dbReference type="FunFam" id="3.40.50.11990:FF:000002">
    <property type="entry name" value="protein CDC73 homolog"/>
    <property type="match status" value="1"/>
</dbReference>
<feature type="region of interest" description="Disordered" evidence="6">
    <location>
        <begin position="216"/>
        <end position="235"/>
    </location>
</feature>
<evidence type="ECO:0000313" key="10">
    <source>
        <dbReference type="Proteomes" id="UP000036987"/>
    </source>
</evidence>
<dbReference type="OrthoDB" id="2186602at2759"/>
<dbReference type="PANTHER" id="PTHR12466">
    <property type="entry name" value="CDC73 DOMAIN PROTEIN"/>
    <property type="match status" value="1"/>
</dbReference>
<feature type="domain" description="Paf1 complex subunit Cdc73 N-terminal" evidence="8">
    <location>
        <begin position="2"/>
        <end position="105"/>
    </location>
</feature>
<proteinExistence type="inferred from homology"/>
<name>A0A0K9P966_ZOSMR</name>
<evidence type="ECO:0000256" key="4">
    <source>
        <dbReference type="ARBA" id="ARBA00023163"/>
    </source>
</evidence>
<keyword evidence="10" id="KW-1185">Reference proteome</keyword>
<dbReference type="GO" id="GO:0006368">
    <property type="term" value="P:transcription elongation by RNA polymerase II"/>
    <property type="evidence" value="ECO:0007669"/>
    <property type="project" value="InterPro"/>
</dbReference>
<dbReference type="PANTHER" id="PTHR12466:SF8">
    <property type="entry name" value="PARAFIBROMIN"/>
    <property type="match status" value="1"/>
</dbReference>
<evidence type="ECO:0000259" key="8">
    <source>
        <dbReference type="Pfam" id="PF16050"/>
    </source>
</evidence>
<dbReference type="InterPro" id="IPR032041">
    <property type="entry name" value="Cdc73_N"/>
</dbReference>
<keyword evidence="3" id="KW-0805">Transcription regulation</keyword>
<accession>A0A0K9P966</accession>
<reference evidence="10" key="1">
    <citation type="journal article" date="2016" name="Nature">
        <title>The genome of the seagrass Zostera marina reveals angiosperm adaptation to the sea.</title>
        <authorList>
            <person name="Olsen J.L."/>
            <person name="Rouze P."/>
            <person name="Verhelst B."/>
            <person name="Lin Y.-C."/>
            <person name="Bayer T."/>
            <person name="Collen J."/>
            <person name="Dattolo E."/>
            <person name="De Paoli E."/>
            <person name="Dittami S."/>
            <person name="Maumus F."/>
            <person name="Michel G."/>
            <person name="Kersting A."/>
            <person name="Lauritano C."/>
            <person name="Lohaus R."/>
            <person name="Toepel M."/>
            <person name="Tonon T."/>
            <person name="Vanneste K."/>
            <person name="Amirebrahimi M."/>
            <person name="Brakel J."/>
            <person name="Bostroem C."/>
            <person name="Chovatia M."/>
            <person name="Grimwood J."/>
            <person name="Jenkins J.W."/>
            <person name="Jueterbock A."/>
            <person name="Mraz A."/>
            <person name="Stam W.T."/>
            <person name="Tice H."/>
            <person name="Bornberg-Bauer E."/>
            <person name="Green P.J."/>
            <person name="Pearson G.A."/>
            <person name="Procaccini G."/>
            <person name="Duarte C.M."/>
            <person name="Schmutz J."/>
            <person name="Reusch T.B.H."/>
            <person name="Van de Peer Y."/>
        </authorList>
    </citation>
    <scope>NUCLEOTIDE SEQUENCE [LARGE SCALE GENOMIC DNA]</scope>
    <source>
        <strain evidence="10">cv. Finnish</strain>
    </source>
</reference>
<dbReference type="GO" id="GO:0032968">
    <property type="term" value="P:positive regulation of transcription elongation by RNA polymerase II"/>
    <property type="evidence" value="ECO:0000318"/>
    <property type="project" value="GO_Central"/>
</dbReference>
<dbReference type="AlphaFoldDB" id="A0A0K9P966"/>
<feature type="domain" description="Cell division control protein 73 C-terminal" evidence="7">
    <location>
        <begin position="259"/>
        <end position="415"/>
    </location>
</feature>
<dbReference type="Pfam" id="PF05179">
    <property type="entry name" value="CDC73_C"/>
    <property type="match status" value="1"/>
</dbReference>
<sequence>MDPLSALRDFTVRNELDRIVLVGEEYRFGDDYSFSSTAETAYRSKQGNLYTLETLVFYLRNRHLRHTEYLQSARLHRVPPVTLPDRKHLLDYLDGHVSTTDSVDFVSKDPTFLSTSGKDVNVFGGDDEDRSKPSIPGAMDGSDDFVSRSVVPEIDYMEKLRAIERPLKDRETLLECKNKDFYAVFVAAMKKDEERQRTESQQRKDGLVAKSRLMGSDDHHHNLHHHHHNRGGIIGGDDSIAISKQMMMHLKSGKLGEGVPIILVPSASQTLITIYNVREFLEDGIYVPMEKKMSEMKAAGLSKPDVITVQKKLNRDRMVVAYEVRDKPTALKKEDWDRVVSVFVLGKEWQFKDWPFRDHAEIFSKIAGFFVRFEDDSVESAKTVKKWNVKIISISKNKRHQDRAAALQVWERIDALMRSRSGA</sequence>
<evidence type="ECO:0000256" key="3">
    <source>
        <dbReference type="ARBA" id="ARBA00023015"/>
    </source>
</evidence>
<evidence type="ECO:0000256" key="1">
    <source>
        <dbReference type="ARBA" id="ARBA00004123"/>
    </source>
</evidence>
<keyword evidence="5" id="KW-0539">Nucleus</keyword>
<evidence type="ECO:0000256" key="2">
    <source>
        <dbReference type="ARBA" id="ARBA00010427"/>
    </source>
</evidence>
<dbReference type="GO" id="GO:0016593">
    <property type="term" value="C:Cdc73/Paf1 complex"/>
    <property type="evidence" value="ECO:0000318"/>
    <property type="project" value="GO_Central"/>
</dbReference>
<dbReference type="Pfam" id="PF16050">
    <property type="entry name" value="CDC73_N"/>
    <property type="match status" value="1"/>
</dbReference>
<dbReference type="InterPro" id="IPR038103">
    <property type="entry name" value="CDC73_C_sf"/>
</dbReference>
<comment type="subcellular location">
    <subcellularLocation>
        <location evidence="1">Nucleus</location>
    </subcellularLocation>
</comment>
<dbReference type="Gene3D" id="3.40.50.11990">
    <property type="entry name" value="RNA polymerase II accessory factor, Cdc73 C-terminal domain"/>
    <property type="match status" value="1"/>
</dbReference>
<gene>
    <name evidence="9" type="ORF">ZOSMA_350G00020</name>
</gene>
<keyword evidence="4" id="KW-0804">Transcription</keyword>
<evidence type="ECO:0000256" key="5">
    <source>
        <dbReference type="ARBA" id="ARBA00023242"/>
    </source>
</evidence>
<evidence type="ECO:0000256" key="6">
    <source>
        <dbReference type="SAM" id="MobiDB-lite"/>
    </source>
</evidence>
<dbReference type="InterPro" id="IPR007852">
    <property type="entry name" value="Cdc73/Parafibromin"/>
</dbReference>
<dbReference type="Proteomes" id="UP000036987">
    <property type="component" value="Unassembled WGS sequence"/>
</dbReference>
<evidence type="ECO:0000313" key="9">
    <source>
        <dbReference type="EMBL" id="KMZ64710.1"/>
    </source>
</evidence>
<dbReference type="EMBL" id="LFYR01001101">
    <property type="protein sequence ID" value="KMZ64710.1"/>
    <property type="molecule type" value="Genomic_DNA"/>
</dbReference>
<comment type="caution">
    <text evidence="9">The sequence shown here is derived from an EMBL/GenBank/DDBJ whole genome shotgun (WGS) entry which is preliminary data.</text>
</comment>
<organism evidence="9 10">
    <name type="scientific">Zostera marina</name>
    <name type="common">Eelgrass</name>
    <dbReference type="NCBI Taxonomy" id="29655"/>
    <lineage>
        <taxon>Eukaryota</taxon>
        <taxon>Viridiplantae</taxon>
        <taxon>Streptophyta</taxon>
        <taxon>Embryophyta</taxon>
        <taxon>Tracheophyta</taxon>
        <taxon>Spermatophyta</taxon>
        <taxon>Magnoliopsida</taxon>
        <taxon>Liliopsida</taxon>
        <taxon>Zosteraceae</taxon>
        <taxon>Zostera</taxon>
    </lineage>
</organism>
<feature type="compositionally biased region" description="Basic residues" evidence="6">
    <location>
        <begin position="221"/>
        <end position="230"/>
    </location>
</feature>
<evidence type="ECO:0000259" key="7">
    <source>
        <dbReference type="Pfam" id="PF05179"/>
    </source>
</evidence>
<evidence type="ECO:0008006" key="11">
    <source>
        <dbReference type="Google" id="ProtNLM"/>
    </source>
</evidence>
<protein>
    <recommendedName>
        <fullName evidence="11">Parafibromin</fullName>
    </recommendedName>
</protein>